<name>W9RU97_9ROSA</name>
<accession>W9RU97</accession>
<feature type="transmembrane region" description="Helical" evidence="1">
    <location>
        <begin position="87"/>
        <end position="105"/>
    </location>
</feature>
<keyword evidence="1" id="KW-0472">Membrane</keyword>
<dbReference type="AlphaFoldDB" id="W9RU97"/>
<evidence type="ECO:0000313" key="3">
    <source>
        <dbReference type="Proteomes" id="UP000030645"/>
    </source>
</evidence>
<keyword evidence="1" id="KW-0812">Transmembrane</keyword>
<dbReference type="OrthoDB" id="513929at2759"/>
<dbReference type="Proteomes" id="UP000030645">
    <property type="component" value="Unassembled WGS sequence"/>
</dbReference>
<gene>
    <name evidence="2" type="ORF">L484_003949</name>
</gene>
<keyword evidence="3" id="KW-1185">Reference proteome</keyword>
<sequence length="145" mass="15817">MVALAASISAIAMASNLCYSKSDFRRTKPATKVMSSTKLAIQNPLRFSSHNAKVSLSIRARDPQRDNDDVQQVTNNTAFISQKDLDYLWKLVVGSVVGAAIIKYGSVVFPEITRPNITQALLMIVIPVVVAVLLLINQSSKEEPS</sequence>
<dbReference type="PANTHER" id="PTHR37224">
    <property type="entry name" value="OS02G0804400 PROTEIN"/>
    <property type="match status" value="1"/>
</dbReference>
<keyword evidence="1" id="KW-1133">Transmembrane helix</keyword>
<proteinExistence type="predicted"/>
<evidence type="ECO:0000256" key="1">
    <source>
        <dbReference type="SAM" id="Phobius"/>
    </source>
</evidence>
<dbReference type="KEGG" id="mnt:21387464"/>
<dbReference type="eggNOG" id="ENOG502S9N3">
    <property type="taxonomic scope" value="Eukaryota"/>
</dbReference>
<organism evidence="2 3">
    <name type="scientific">Morus notabilis</name>
    <dbReference type="NCBI Taxonomy" id="981085"/>
    <lineage>
        <taxon>Eukaryota</taxon>
        <taxon>Viridiplantae</taxon>
        <taxon>Streptophyta</taxon>
        <taxon>Embryophyta</taxon>
        <taxon>Tracheophyta</taxon>
        <taxon>Spermatophyta</taxon>
        <taxon>Magnoliopsida</taxon>
        <taxon>eudicotyledons</taxon>
        <taxon>Gunneridae</taxon>
        <taxon>Pentapetalae</taxon>
        <taxon>rosids</taxon>
        <taxon>fabids</taxon>
        <taxon>Rosales</taxon>
        <taxon>Moraceae</taxon>
        <taxon>Moreae</taxon>
        <taxon>Morus</taxon>
    </lineage>
</organism>
<protein>
    <submittedName>
        <fullName evidence="2">Uncharacterized protein</fullName>
    </submittedName>
</protein>
<evidence type="ECO:0000313" key="2">
    <source>
        <dbReference type="EMBL" id="EXB93678.1"/>
    </source>
</evidence>
<dbReference type="STRING" id="981085.W9RU97"/>
<feature type="transmembrane region" description="Helical" evidence="1">
    <location>
        <begin position="117"/>
        <end position="136"/>
    </location>
</feature>
<reference evidence="3" key="1">
    <citation type="submission" date="2013-01" db="EMBL/GenBank/DDBJ databases">
        <title>Draft Genome Sequence of a Mulberry Tree, Morus notabilis C.K. Schneid.</title>
        <authorList>
            <person name="He N."/>
            <person name="Zhao S."/>
        </authorList>
    </citation>
    <scope>NUCLEOTIDE SEQUENCE</scope>
</reference>
<dbReference type="EMBL" id="KE345090">
    <property type="protein sequence ID" value="EXB93678.1"/>
    <property type="molecule type" value="Genomic_DNA"/>
</dbReference>